<organism evidence="2 3">
    <name type="scientific">Oldenlandia corymbosa var. corymbosa</name>
    <dbReference type="NCBI Taxonomy" id="529605"/>
    <lineage>
        <taxon>Eukaryota</taxon>
        <taxon>Viridiplantae</taxon>
        <taxon>Streptophyta</taxon>
        <taxon>Embryophyta</taxon>
        <taxon>Tracheophyta</taxon>
        <taxon>Spermatophyta</taxon>
        <taxon>Magnoliopsida</taxon>
        <taxon>eudicotyledons</taxon>
        <taxon>Gunneridae</taxon>
        <taxon>Pentapetalae</taxon>
        <taxon>asterids</taxon>
        <taxon>lamiids</taxon>
        <taxon>Gentianales</taxon>
        <taxon>Rubiaceae</taxon>
        <taxon>Rubioideae</taxon>
        <taxon>Spermacoceae</taxon>
        <taxon>Hedyotis-Oldenlandia complex</taxon>
        <taxon>Oldenlandia</taxon>
    </lineage>
</organism>
<feature type="transmembrane region" description="Helical" evidence="1">
    <location>
        <begin position="61"/>
        <end position="81"/>
    </location>
</feature>
<proteinExistence type="predicted"/>
<gene>
    <name evidence="2" type="ORF">OLC1_LOCUS20711</name>
</gene>
<accession>A0AAV1E119</accession>
<evidence type="ECO:0000313" key="2">
    <source>
        <dbReference type="EMBL" id="CAI9113771.1"/>
    </source>
</evidence>
<evidence type="ECO:0000256" key="1">
    <source>
        <dbReference type="SAM" id="Phobius"/>
    </source>
</evidence>
<keyword evidence="1" id="KW-1133">Transmembrane helix</keyword>
<dbReference type="PANTHER" id="PTHR33919:SF11">
    <property type="entry name" value="EXPRESSED PROTEIN"/>
    <property type="match status" value="1"/>
</dbReference>
<protein>
    <submittedName>
        <fullName evidence="2">OLC1v1014440C1</fullName>
    </submittedName>
</protein>
<evidence type="ECO:0000313" key="3">
    <source>
        <dbReference type="Proteomes" id="UP001161247"/>
    </source>
</evidence>
<name>A0AAV1E119_OLDCO</name>
<keyword evidence="3" id="KW-1185">Reference proteome</keyword>
<reference evidence="2" key="1">
    <citation type="submission" date="2023-03" db="EMBL/GenBank/DDBJ databases">
        <authorList>
            <person name="Julca I."/>
        </authorList>
    </citation>
    <scope>NUCLEOTIDE SEQUENCE</scope>
</reference>
<dbReference type="PANTHER" id="PTHR33919">
    <property type="entry name" value="OS09G0127700 PROTEIN"/>
    <property type="match status" value="1"/>
</dbReference>
<dbReference type="AlphaFoldDB" id="A0AAV1E119"/>
<sequence>MALRSSTKLRAFLINRLITGNSSFATSTVPKMKPHAQTADAHHGHGNEASFKFWPIRPEYAPVYVALGLIGMSISFGALTVRHHIKWAPNVRVKKSKRETVPEVVEPETVVEEANNFVNNSFFRKVAHVQDYDRQDVIPDPIRGDVYSRKNTGRVETLKDVGVEVPKDPNPYGRASRQHS</sequence>
<keyword evidence="1" id="KW-0472">Membrane</keyword>
<dbReference type="Proteomes" id="UP001161247">
    <property type="component" value="Chromosome 7"/>
</dbReference>
<keyword evidence="1" id="KW-0812">Transmembrane</keyword>
<dbReference type="EMBL" id="OX459124">
    <property type="protein sequence ID" value="CAI9113771.1"/>
    <property type="molecule type" value="Genomic_DNA"/>
</dbReference>